<dbReference type="FunFam" id="2.60.40.420:FF:000001">
    <property type="entry name" value="Cytochrome c oxidase subunit 2"/>
    <property type="match status" value="1"/>
</dbReference>
<gene>
    <name evidence="20" type="primary">COII</name>
</gene>
<feature type="domain" description="Cytochrome oxidase subunit II copper A binding" evidence="18">
    <location>
        <begin position="90"/>
        <end position="217"/>
    </location>
</feature>
<dbReference type="PROSITE" id="PS50857">
    <property type="entry name" value="COX2_CUA"/>
    <property type="match status" value="1"/>
</dbReference>
<dbReference type="EMBL" id="AP011547">
    <property type="protein sequence ID" value="BAI68181.1"/>
    <property type="molecule type" value="Genomic_DNA"/>
</dbReference>
<dbReference type="InterPro" id="IPR008972">
    <property type="entry name" value="Cupredoxin"/>
</dbReference>
<dbReference type="InterPro" id="IPR002429">
    <property type="entry name" value="CcO_II-like_C"/>
</dbReference>
<keyword evidence="7 16" id="KW-0479">Metal-binding</keyword>
<evidence type="ECO:0000256" key="8">
    <source>
        <dbReference type="ARBA" id="ARBA00022792"/>
    </source>
</evidence>
<dbReference type="PRINTS" id="PR01166">
    <property type="entry name" value="CYCOXIDASEII"/>
</dbReference>
<keyword evidence="12 17" id="KW-1133">Transmembrane helix</keyword>
<dbReference type="GO" id="GO:0005507">
    <property type="term" value="F:copper ion binding"/>
    <property type="evidence" value="ECO:0007669"/>
    <property type="project" value="InterPro"/>
</dbReference>
<comment type="catalytic activity">
    <reaction evidence="15">
        <text>4 Fe(II)-[cytochrome c] + O2 + 8 H(+)(in) = 4 Fe(III)-[cytochrome c] + 2 H2O + 4 H(+)(out)</text>
        <dbReference type="Rhea" id="RHEA:11436"/>
        <dbReference type="Rhea" id="RHEA-COMP:10350"/>
        <dbReference type="Rhea" id="RHEA-COMP:14399"/>
        <dbReference type="ChEBI" id="CHEBI:15377"/>
        <dbReference type="ChEBI" id="CHEBI:15378"/>
        <dbReference type="ChEBI" id="CHEBI:15379"/>
        <dbReference type="ChEBI" id="CHEBI:29033"/>
        <dbReference type="ChEBI" id="CHEBI:29034"/>
        <dbReference type="EC" id="7.1.1.9"/>
    </reaction>
    <physiologicalReaction direction="left-to-right" evidence="15">
        <dbReference type="Rhea" id="RHEA:11437"/>
    </physiologicalReaction>
</comment>
<keyword evidence="4 16" id="KW-0813">Transport</keyword>
<keyword evidence="6 16" id="KW-0812">Transmembrane</keyword>
<organism evidence="20">
    <name type="scientific">Flaccisagitta enflata</name>
    <dbReference type="NCBI Taxonomy" id="366393"/>
    <lineage>
        <taxon>Eukaryota</taxon>
        <taxon>Metazoa</taxon>
        <taxon>Spiralia</taxon>
        <taxon>Gnathifera</taxon>
        <taxon>Chaetognatha</taxon>
        <taxon>Sagittoidea</taxon>
        <taxon>Aphragmophora</taxon>
        <taxon>Ctenodontina</taxon>
        <taxon>Sagittidae</taxon>
        <taxon>Flaccisagitta</taxon>
    </lineage>
</organism>
<evidence type="ECO:0000259" key="18">
    <source>
        <dbReference type="PROSITE" id="PS50857"/>
    </source>
</evidence>
<evidence type="ECO:0000256" key="13">
    <source>
        <dbReference type="ARBA" id="ARBA00023008"/>
    </source>
</evidence>
<dbReference type="PANTHER" id="PTHR22888:SF9">
    <property type="entry name" value="CYTOCHROME C OXIDASE SUBUNIT 2"/>
    <property type="match status" value="1"/>
</dbReference>
<evidence type="ECO:0000256" key="1">
    <source>
        <dbReference type="ARBA" id="ARBA00004448"/>
    </source>
</evidence>
<evidence type="ECO:0000256" key="4">
    <source>
        <dbReference type="ARBA" id="ARBA00022448"/>
    </source>
</evidence>
<evidence type="ECO:0000256" key="16">
    <source>
        <dbReference type="RuleBase" id="RU000457"/>
    </source>
</evidence>
<evidence type="ECO:0000256" key="11">
    <source>
        <dbReference type="ARBA" id="ARBA00022982"/>
    </source>
</evidence>
<protein>
    <recommendedName>
        <fullName evidence="3 16">Cytochrome c oxidase subunit 2</fullName>
    </recommendedName>
</protein>
<sequence>MFQKINFHDASSPLMENLHYFHDWAMVIITSIALVSFVFLWQLFLLKPIDRSFNEQQNIEWMWTILPGVILLGIGFPSIRILYLLDENGAPSLSLKAIGHQWYWSYEYNDFNSLEFDSYMTNSSYRLIDTDHRLILPTWAHIRVLVTAADVLHSWTLPTMGIKADAIPGRLNQLLFSIDRPGFYYGQCSEICGSNHSFMPITLEAYSPSTFCKIFDSIL</sequence>
<keyword evidence="9" id="KW-0460">Magnesium</keyword>
<keyword evidence="8 16" id="KW-0999">Mitochondrion inner membrane</keyword>
<reference evidence="20" key="1">
    <citation type="journal article" date="2010" name="Comp. Biochem. Physiol. Part D Genomics Proteomics">
        <title>Complete mitochondrial genome sequences of the three pelagic chaetognaths Sagitta nagae, Sagitta decipiens and Sagitta enflata.</title>
        <authorList>
            <person name="Miyamoto H."/>
            <person name="Machida R.J."/>
            <person name="Nishida S."/>
        </authorList>
    </citation>
    <scope>NUCLEOTIDE SEQUENCE</scope>
</reference>
<evidence type="ECO:0000256" key="7">
    <source>
        <dbReference type="ARBA" id="ARBA00022723"/>
    </source>
</evidence>
<evidence type="ECO:0000256" key="14">
    <source>
        <dbReference type="ARBA" id="ARBA00023136"/>
    </source>
</evidence>
<evidence type="ECO:0000256" key="10">
    <source>
        <dbReference type="ARBA" id="ARBA00022967"/>
    </source>
</evidence>
<dbReference type="Pfam" id="PF02790">
    <property type="entry name" value="COX2_TM"/>
    <property type="match status" value="1"/>
</dbReference>
<evidence type="ECO:0000256" key="6">
    <source>
        <dbReference type="ARBA" id="ARBA00022692"/>
    </source>
</evidence>
<geneLocation type="mitochondrion" evidence="20"/>
<dbReference type="Gene3D" id="2.60.40.420">
    <property type="entry name" value="Cupredoxins - blue copper proteins"/>
    <property type="match status" value="1"/>
</dbReference>
<keyword evidence="5 16" id="KW-0679">Respiratory chain</keyword>
<comment type="function">
    <text evidence="16">Component of the cytochrome c oxidase, the last enzyme in the mitochondrial electron transport chain which drives oxidative phosphorylation. The respiratory chain contains 3 multisubunit complexes succinate dehydrogenase (complex II, CII), ubiquinol-cytochrome c oxidoreductase (cytochrome b-c1 complex, complex III, CIII) and cytochrome c oxidase (complex IV, CIV), that cooperate to transfer electrons derived from NADH and succinate to molecular oxygen, creating an electrochemical gradient over the inner membrane that drives transmembrane transport and the ATP synthase. Cytochrome c oxidase is the component of the respiratory chain that catalyzes the reduction of oxygen to water. Electrons originating from reduced cytochrome c in the intermembrane space (IMS) are transferred via the dinuclear copper A center (CU(A)) of subunit 2 and heme A of subunit 1 to the active site in subunit 1, a binuclear center (BNC) formed by heme A3 and copper B (CU(B)). The BNC reduces molecular oxygen to 2 water molecules using 4 electrons from cytochrome c in the IMS and 4 protons from the mitochondrial matrix.</text>
</comment>
<dbReference type="GO" id="GO:0004129">
    <property type="term" value="F:cytochrome-c oxidase activity"/>
    <property type="evidence" value="ECO:0007669"/>
    <property type="project" value="UniProtKB-EC"/>
</dbReference>
<dbReference type="SUPFAM" id="SSF81464">
    <property type="entry name" value="Cytochrome c oxidase subunit II-like, transmembrane region"/>
    <property type="match status" value="1"/>
</dbReference>
<dbReference type="InterPro" id="IPR045187">
    <property type="entry name" value="CcO_II"/>
</dbReference>
<dbReference type="InterPro" id="IPR036257">
    <property type="entry name" value="Cyt_c_oxidase_su2_TM_sf"/>
</dbReference>
<keyword evidence="10" id="KW-1278">Translocase</keyword>
<dbReference type="PANTHER" id="PTHR22888">
    <property type="entry name" value="CYTOCHROME C OXIDASE, SUBUNIT II"/>
    <property type="match status" value="1"/>
</dbReference>
<dbReference type="Gene3D" id="1.10.287.90">
    <property type="match status" value="1"/>
</dbReference>
<comment type="similarity">
    <text evidence="2 16">Belongs to the cytochrome c oxidase subunit 2 family.</text>
</comment>
<dbReference type="CDD" id="cd13912">
    <property type="entry name" value="CcO_II_C"/>
    <property type="match status" value="1"/>
</dbReference>
<evidence type="ECO:0000256" key="9">
    <source>
        <dbReference type="ARBA" id="ARBA00022842"/>
    </source>
</evidence>
<evidence type="ECO:0000256" key="15">
    <source>
        <dbReference type="ARBA" id="ARBA00049512"/>
    </source>
</evidence>
<proteinExistence type="inferred from homology"/>
<evidence type="ECO:0000313" key="20">
    <source>
        <dbReference type="EMBL" id="BAI68181.1"/>
    </source>
</evidence>
<dbReference type="InterPro" id="IPR001505">
    <property type="entry name" value="Copper_CuA"/>
</dbReference>
<reference evidence="20" key="2">
    <citation type="submission" date="2010-02" db="EMBL/GenBank/DDBJ databases">
        <title>CMarZ DNA Barcode.</title>
        <authorList>
            <person name="Machida R.J."/>
            <person name="Nishida S."/>
        </authorList>
    </citation>
    <scope>NUCLEOTIDE SEQUENCE</scope>
</reference>
<comment type="subcellular location">
    <subcellularLocation>
        <location evidence="1 16">Mitochondrion inner membrane</location>
        <topology evidence="1 16">Multi-pass membrane protein</topology>
    </subcellularLocation>
</comment>
<dbReference type="GO" id="GO:0005743">
    <property type="term" value="C:mitochondrial inner membrane"/>
    <property type="evidence" value="ECO:0007669"/>
    <property type="project" value="UniProtKB-SubCell"/>
</dbReference>
<dbReference type="Pfam" id="PF00116">
    <property type="entry name" value="COX2"/>
    <property type="match status" value="1"/>
</dbReference>
<keyword evidence="16 20" id="KW-0496">Mitochondrion</keyword>
<dbReference type="InterPro" id="IPR011759">
    <property type="entry name" value="Cyt_c_oxidase_su2_TM_dom"/>
</dbReference>
<evidence type="ECO:0000256" key="17">
    <source>
        <dbReference type="SAM" id="Phobius"/>
    </source>
</evidence>
<dbReference type="GO" id="GO:0042773">
    <property type="term" value="P:ATP synthesis coupled electron transport"/>
    <property type="evidence" value="ECO:0007669"/>
    <property type="project" value="TreeGrafter"/>
</dbReference>
<dbReference type="PROSITE" id="PS00078">
    <property type="entry name" value="COX2"/>
    <property type="match status" value="1"/>
</dbReference>
<keyword evidence="14 16" id="KW-0472">Membrane</keyword>
<evidence type="ECO:0000256" key="3">
    <source>
        <dbReference type="ARBA" id="ARBA00015946"/>
    </source>
</evidence>
<feature type="transmembrane region" description="Helical" evidence="17">
    <location>
        <begin position="21"/>
        <end position="41"/>
    </location>
</feature>
<keyword evidence="13 16" id="KW-0186">Copper</keyword>
<evidence type="ECO:0000256" key="5">
    <source>
        <dbReference type="ARBA" id="ARBA00022660"/>
    </source>
</evidence>
<feature type="domain" description="Cytochrome oxidase subunit II transmembrane region profile" evidence="19">
    <location>
        <begin position="1"/>
        <end position="89"/>
    </location>
</feature>
<evidence type="ECO:0000259" key="19">
    <source>
        <dbReference type="PROSITE" id="PS50999"/>
    </source>
</evidence>
<comment type="cofactor">
    <cofactor evidence="16">
        <name>Cu cation</name>
        <dbReference type="ChEBI" id="CHEBI:23378"/>
    </cofactor>
    <text evidence="16">Binds a copper A center.</text>
</comment>
<evidence type="ECO:0000256" key="12">
    <source>
        <dbReference type="ARBA" id="ARBA00022989"/>
    </source>
</evidence>
<feature type="transmembrane region" description="Helical" evidence="17">
    <location>
        <begin position="61"/>
        <end position="85"/>
    </location>
</feature>
<dbReference type="AlphaFoldDB" id="D3DKN2"/>
<dbReference type="SUPFAM" id="SSF49503">
    <property type="entry name" value="Cupredoxins"/>
    <property type="match status" value="1"/>
</dbReference>
<accession>D3DKN2</accession>
<keyword evidence="11 16" id="KW-0249">Electron transport</keyword>
<evidence type="ECO:0000256" key="2">
    <source>
        <dbReference type="ARBA" id="ARBA00007866"/>
    </source>
</evidence>
<dbReference type="InterPro" id="IPR034210">
    <property type="entry name" value="CcO_II_C"/>
</dbReference>
<name>D3DKN2_9BILA</name>
<dbReference type="PROSITE" id="PS50999">
    <property type="entry name" value="COX2_TM"/>
    <property type="match status" value="1"/>
</dbReference>